<organism evidence="2 3">
    <name type="scientific">Cyclostephanos tholiformis</name>
    <dbReference type="NCBI Taxonomy" id="382380"/>
    <lineage>
        <taxon>Eukaryota</taxon>
        <taxon>Sar</taxon>
        <taxon>Stramenopiles</taxon>
        <taxon>Ochrophyta</taxon>
        <taxon>Bacillariophyta</taxon>
        <taxon>Coscinodiscophyceae</taxon>
        <taxon>Thalassiosirophycidae</taxon>
        <taxon>Stephanodiscales</taxon>
        <taxon>Stephanodiscaceae</taxon>
        <taxon>Cyclostephanos</taxon>
    </lineage>
</organism>
<evidence type="ECO:0008006" key="4">
    <source>
        <dbReference type="Google" id="ProtNLM"/>
    </source>
</evidence>
<name>A0ABD3RFC3_9STRA</name>
<evidence type="ECO:0000313" key="2">
    <source>
        <dbReference type="EMBL" id="KAL3811767.1"/>
    </source>
</evidence>
<keyword evidence="3" id="KW-1185">Reference proteome</keyword>
<comment type="caution">
    <text evidence="2">The sequence shown here is derived from an EMBL/GenBank/DDBJ whole genome shotgun (WGS) entry which is preliminary data.</text>
</comment>
<evidence type="ECO:0000313" key="3">
    <source>
        <dbReference type="Proteomes" id="UP001530377"/>
    </source>
</evidence>
<dbReference type="AlphaFoldDB" id="A0ABD3RFC3"/>
<feature type="compositionally biased region" description="Low complexity" evidence="1">
    <location>
        <begin position="117"/>
        <end position="132"/>
    </location>
</feature>
<reference evidence="2 3" key="1">
    <citation type="submission" date="2024-10" db="EMBL/GenBank/DDBJ databases">
        <title>Updated reference genomes for cyclostephanoid diatoms.</title>
        <authorList>
            <person name="Roberts W.R."/>
            <person name="Alverson A.J."/>
        </authorList>
    </citation>
    <scope>NUCLEOTIDE SEQUENCE [LARGE SCALE GENOMIC DNA]</scope>
    <source>
        <strain evidence="2 3">AJA228-03</strain>
    </source>
</reference>
<feature type="region of interest" description="Disordered" evidence="1">
    <location>
        <begin position="91"/>
        <end position="160"/>
    </location>
</feature>
<sequence>MAGVKNGIAGGGVGGVGAGTINPDDIPPPRRTDDDSIAGHIPGDCASVSTADLLNMLERNFVANNSHDHPGTESSIIWKVHRDGRVHRANGVYRGVDDDDGDGRGAPSLTRFLSGDSPSGYSRRSGAASRPSWGKTDPRRPRVDVPRHRGGRRASSSSSSSFQSVPIARSFLLFLVAFIALQIINTHPKLDDSHSIATKSGVTAKPIDKFTDYSVLNAAATPLRVCDRKAPIPHEYDMEMTRKYDGGCQLRNPPEQTSILLLEGWMRFGRTGNNLIEIMHGLQYAKDMGYVLAMRRPSWSIQVITSMWMAPREDDDLGSWRQFVEQSLCVIIVDADNDLHRYRHVRVMNGFNDTKELYMYQTSMPMVDMAEYVGHIIRTLFRSYNDGGGSIMEQLPVSNMCSVIDAIFGSEKGSSKYSVIHGRSFEGHRGLGGIASRSGCDRYAALNMEPDYIKAILEPLGMLEEPILLITDNQRPEILERLLNDTDIGPSIHLIPPDASWIGGDITAAVMADVFIGNPASSFSGFIAKSRLALGYEATFLFRKKDENGEWIDSCSNMCIFDRRIMRSLA</sequence>
<accession>A0ABD3RFC3</accession>
<feature type="compositionally biased region" description="Basic and acidic residues" evidence="1">
    <location>
        <begin position="136"/>
        <end position="147"/>
    </location>
</feature>
<feature type="region of interest" description="Disordered" evidence="1">
    <location>
        <begin position="12"/>
        <end position="40"/>
    </location>
</feature>
<dbReference type="Gene3D" id="3.40.50.11350">
    <property type="match status" value="1"/>
</dbReference>
<dbReference type="Proteomes" id="UP001530377">
    <property type="component" value="Unassembled WGS sequence"/>
</dbReference>
<gene>
    <name evidence="2" type="ORF">ACHAXA_008041</name>
</gene>
<dbReference type="EMBL" id="JALLPB020000237">
    <property type="protein sequence ID" value="KAL3811767.1"/>
    <property type="molecule type" value="Genomic_DNA"/>
</dbReference>
<proteinExistence type="predicted"/>
<protein>
    <recommendedName>
        <fullName evidence="4">O-fucosyltransferase family protein</fullName>
    </recommendedName>
</protein>
<evidence type="ECO:0000256" key="1">
    <source>
        <dbReference type="SAM" id="MobiDB-lite"/>
    </source>
</evidence>